<sequence length="249" mass="27577">MSTDDFIEWLKRNMADADSGQPLHKRLKFSIEGAILSNSLKPGAVLPGERTLSDALALSRVTVRKAIALLVEEGLAHRRQGARTEVGSRVEKSLATLTSFSEDMSARGLEPGCIWISKQMCRPSPAEMMALGVSADSQVIRMKRIRTADGIPMAVETSAVPARFITSPDLIGDSLYEALERLGAMPQRAIQRMRSRPASANDAQHLQCDLGLPLLVMERRCFLADEQIVEFTESRYRGDAYDFVLELKR</sequence>
<accession>A0ABY6C687</accession>
<dbReference type="InterPro" id="IPR036390">
    <property type="entry name" value="WH_DNA-bd_sf"/>
</dbReference>
<feature type="domain" description="HTH gntR-type" evidence="4">
    <location>
        <begin position="21"/>
        <end position="93"/>
    </location>
</feature>
<dbReference type="SMART" id="SM00866">
    <property type="entry name" value="UTRA"/>
    <property type="match status" value="1"/>
</dbReference>
<keyword evidence="5" id="KW-0614">Plasmid</keyword>
<dbReference type="PANTHER" id="PTHR44846">
    <property type="entry name" value="MANNOSYL-D-GLYCERATE TRANSPORT/METABOLISM SYSTEM REPRESSOR MNGR-RELATED"/>
    <property type="match status" value="1"/>
</dbReference>
<dbReference type="InterPro" id="IPR028978">
    <property type="entry name" value="Chorismate_lyase_/UTRA_dom_sf"/>
</dbReference>
<dbReference type="SUPFAM" id="SSF64288">
    <property type="entry name" value="Chorismate lyase-like"/>
    <property type="match status" value="1"/>
</dbReference>
<evidence type="ECO:0000313" key="5">
    <source>
        <dbReference type="EMBL" id="UXN67809.1"/>
    </source>
</evidence>
<dbReference type="SUPFAM" id="SSF46785">
    <property type="entry name" value="Winged helix' DNA-binding domain"/>
    <property type="match status" value="1"/>
</dbReference>
<dbReference type="InterPro" id="IPR000524">
    <property type="entry name" value="Tscrpt_reg_HTH_GntR"/>
</dbReference>
<evidence type="ECO:0000256" key="1">
    <source>
        <dbReference type="ARBA" id="ARBA00023015"/>
    </source>
</evidence>
<evidence type="ECO:0000256" key="2">
    <source>
        <dbReference type="ARBA" id="ARBA00023125"/>
    </source>
</evidence>
<name>A0ABY6C687_9HYPH</name>
<dbReference type="PANTHER" id="PTHR44846:SF1">
    <property type="entry name" value="MANNOSYL-D-GLYCERATE TRANSPORT_METABOLISM SYSTEM REPRESSOR MNGR-RELATED"/>
    <property type="match status" value="1"/>
</dbReference>
<protein>
    <submittedName>
        <fullName evidence="5">GntR family transcriptional regulator</fullName>
    </submittedName>
</protein>
<dbReference type="Pfam" id="PF00392">
    <property type="entry name" value="GntR"/>
    <property type="match status" value="1"/>
</dbReference>
<dbReference type="CDD" id="cd07377">
    <property type="entry name" value="WHTH_GntR"/>
    <property type="match status" value="1"/>
</dbReference>
<dbReference type="Gene3D" id="3.40.1410.10">
    <property type="entry name" value="Chorismate lyase-like"/>
    <property type="match status" value="1"/>
</dbReference>
<reference evidence="5 6" key="1">
    <citation type="submission" date="2022-09" db="EMBL/GenBank/DDBJ databases">
        <title>Interaction between co-microsymbionts with complementary sets of symbiotic genes in legume-rhizobium systems.</title>
        <authorList>
            <person name="Safronova V."/>
            <person name="Sazanova A."/>
            <person name="Afonin A."/>
            <person name="Chirak E."/>
        </authorList>
    </citation>
    <scope>NUCLEOTIDE SEQUENCE [LARGE SCALE GENOMIC DNA]</scope>
    <source>
        <strain evidence="5 6">A18/4-1</strain>
        <plasmid evidence="5 6">p_unnamed1</plasmid>
    </source>
</reference>
<organism evidence="5 6">
    <name type="scientific">Devosia neptuniae</name>
    <dbReference type="NCBI Taxonomy" id="191302"/>
    <lineage>
        <taxon>Bacteria</taxon>
        <taxon>Pseudomonadati</taxon>
        <taxon>Pseudomonadota</taxon>
        <taxon>Alphaproteobacteria</taxon>
        <taxon>Hyphomicrobiales</taxon>
        <taxon>Devosiaceae</taxon>
        <taxon>Devosia</taxon>
    </lineage>
</organism>
<proteinExistence type="predicted"/>
<dbReference type="Proteomes" id="UP001061862">
    <property type="component" value="Plasmid p_unnamed1"/>
</dbReference>
<keyword evidence="3" id="KW-0804">Transcription</keyword>
<gene>
    <name evidence="5" type="ORF">N8A98_01740</name>
</gene>
<dbReference type="InterPro" id="IPR050679">
    <property type="entry name" value="Bact_HTH_transcr_reg"/>
</dbReference>
<dbReference type="InterPro" id="IPR011663">
    <property type="entry name" value="UTRA"/>
</dbReference>
<evidence type="ECO:0000256" key="3">
    <source>
        <dbReference type="ARBA" id="ARBA00023163"/>
    </source>
</evidence>
<dbReference type="PROSITE" id="PS50949">
    <property type="entry name" value="HTH_GNTR"/>
    <property type="match status" value="1"/>
</dbReference>
<dbReference type="PRINTS" id="PR00035">
    <property type="entry name" value="HTHGNTR"/>
</dbReference>
<geneLocation type="plasmid" evidence="5 6">
    <name>p_unnamed1</name>
</geneLocation>
<dbReference type="RefSeq" id="WP_113123069.1">
    <property type="nucleotide sequence ID" value="NZ_CP104964.1"/>
</dbReference>
<dbReference type="Gene3D" id="1.10.10.10">
    <property type="entry name" value="Winged helix-like DNA-binding domain superfamily/Winged helix DNA-binding domain"/>
    <property type="match status" value="1"/>
</dbReference>
<dbReference type="SMART" id="SM00345">
    <property type="entry name" value="HTH_GNTR"/>
    <property type="match status" value="1"/>
</dbReference>
<evidence type="ECO:0000259" key="4">
    <source>
        <dbReference type="PROSITE" id="PS50949"/>
    </source>
</evidence>
<dbReference type="Pfam" id="PF07702">
    <property type="entry name" value="UTRA"/>
    <property type="match status" value="1"/>
</dbReference>
<dbReference type="EMBL" id="CP104964">
    <property type="protein sequence ID" value="UXN67809.1"/>
    <property type="molecule type" value="Genomic_DNA"/>
</dbReference>
<evidence type="ECO:0000313" key="6">
    <source>
        <dbReference type="Proteomes" id="UP001061862"/>
    </source>
</evidence>
<keyword evidence="2" id="KW-0238">DNA-binding</keyword>
<dbReference type="InterPro" id="IPR036388">
    <property type="entry name" value="WH-like_DNA-bd_sf"/>
</dbReference>
<keyword evidence="1" id="KW-0805">Transcription regulation</keyword>
<keyword evidence="6" id="KW-1185">Reference proteome</keyword>